<name>A0ABD1VG30_9LAMI</name>
<dbReference type="Proteomes" id="UP001604277">
    <property type="component" value="Unassembled WGS sequence"/>
</dbReference>
<evidence type="ECO:0000313" key="1">
    <source>
        <dbReference type="EMBL" id="KAL2535838.1"/>
    </source>
</evidence>
<protein>
    <submittedName>
        <fullName evidence="1">Uncharacterized protein</fullName>
    </submittedName>
</protein>
<dbReference type="AlphaFoldDB" id="A0ABD1VG30"/>
<comment type="caution">
    <text evidence="1">The sequence shown here is derived from an EMBL/GenBank/DDBJ whole genome shotgun (WGS) entry which is preliminary data.</text>
</comment>
<accession>A0ABD1VG30</accession>
<organism evidence="1 2">
    <name type="scientific">Forsythia ovata</name>
    <dbReference type="NCBI Taxonomy" id="205694"/>
    <lineage>
        <taxon>Eukaryota</taxon>
        <taxon>Viridiplantae</taxon>
        <taxon>Streptophyta</taxon>
        <taxon>Embryophyta</taxon>
        <taxon>Tracheophyta</taxon>
        <taxon>Spermatophyta</taxon>
        <taxon>Magnoliopsida</taxon>
        <taxon>eudicotyledons</taxon>
        <taxon>Gunneridae</taxon>
        <taxon>Pentapetalae</taxon>
        <taxon>asterids</taxon>
        <taxon>lamiids</taxon>
        <taxon>Lamiales</taxon>
        <taxon>Oleaceae</taxon>
        <taxon>Forsythieae</taxon>
        <taxon>Forsythia</taxon>
    </lineage>
</organism>
<evidence type="ECO:0000313" key="2">
    <source>
        <dbReference type="Proteomes" id="UP001604277"/>
    </source>
</evidence>
<keyword evidence="2" id="KW-1185">Reference proteome</keyword>
<proteinExistence type="predicted"/>
<sequence>MILKKKQQNDRSPAIRKNPVRSGHESVIPYCGIGFSKKGWFGEFNFLICEEIDCPLVDGWLYDAPISWDFSDEPVVEMDLRFELEMAIAENIGDKKSYQGKVVERWCKEGAKYARVKDVENEIF</sequence>
<reference evidence="2" key="1">
    <citation type="submission" date="2024-07" db="EMBL/GenBank/DDBJ databases">
        <title>Two chromosome-level genome assemblies of Korean endemic species Abeliophyllum distichum and Forsythia ovata (Oleaceae).</title>
        <authorList>
            <person name="Jang H."/>
        </authorList>
    </citation>
    <scope>NUCLEOTIDE SEQUENCE [LARGE SCALE GENOMIC DNA]</scope>
</reference>
<dbReference type="EMBL" id="JBFOLJ010000005">
    <property type="protein sequence ID" value="KAL2535838.1"/>
    <property type="molecule type" value="Genomic_DNA"/>
</dbReference>
<gene>
    <name evidence="1" type="ORF">Fot_17229</name>
</gene>